<organism evidence="1">
    <name type="scientific">Arundo donax</name>
    <name type="common">Giant reed</name>
    <name type="synonym">Donax arundinaceus</name>
    <dbReference type="NCBI Taxonomy" id="35708"/>
    <lineage>
        <taxon>Eukaryota</taxon>
        <taxon>Viridiplantae</taxon>
        <taxon>Streptophyta</taxon>
        <taxon>Embryophyta</taxon>
        <taxon>Tracheophyta</taxon>
        <taxon>Spermatophyta</taxon>
        <taxon>Magnoliopsida</taxon>
        <taxon>Liliopsida</taxon>
        <taxon>Poales</taxon>
        <taxon>Poaceae</taxon>
        <taxon>PACMAD clade</taxon>
        <taxon>Arundinoideae</taxon>
        <taxon>Arundineae</taxon>
        <taxon>Arundo</taxon>
    </lineage>
</organism>
<protein>
    <submittedName>
        <fullName evidence="1">Uncharacterized protein</fullName>
    </submittedName>
</protein>
<dbReference type="EMBL" id="GBRH01265465">
    <property type="protein sequence ID" value="JAD32430.1"/>
    <property type="molecule type" value="Transcribed_RNA"/>
</dbReference>
<name>A0A0A8Z6N9_ARUDO</name>
<proteinExistence type="predicted"/>
<reference evidence="1" key="2">
    <citation type="journal article" date="2015" name="Data Brief">
        <title>Shoot transcriptome of the giant reed, Arundo donax.</title>
        <authorList>
            <person name="Barrero R.A."/>
            <person name="Guerrero F.D."/>
            <person name="Moolhuijzen P."/>
            <person name="Goolsby J.A."/>
            <person name="Tidwell J."/>
            <person name="Bellgard S.E."/>
            <person name="Bellgard M.I."/>
        </authorList>
    </citation>
    <scope>NUCLEOTIDE SEQUENCE</scope>
    <source>
        <tissue evidence="1">Shoot tissue taken approximately 20 cm above the soil surface</tissue>
    </source>
</reference>
<accession>A0A0A8Z6N9</accession>
<evidence type="ECO:0000313" key="1">
    <source>
        <dbReference type="EMBL" id="JAD32430.1"/>
    </source>
</evidence>
<sequence length="16" mass="1871">MFMLSKHKSCLLSSCR</sequence>
<reference evidence="1" key="1">
    <citation type="submission" date="2014-09" db="EMBL/GenBank/DDBJ databases">
        <authorList>
            <person name="Magalhaes I.L.F."/>
            <person name="Oliveira U."/>
            <person name="Santos F.R."/>
            <person name="Vidigal T.H.D.A."/>
            <person name="Brescovit A.D."/>
            <person name="Santos A.J."/>
        </authorList>
    </citation>
    <scope>NUCLEOTIDE SEQUENCE</scope>
    <source>
        <tissue evidence="1">Shoot tissue taken approximately 20 cm above the soil surface</tissue>
    </source>
</reference>
<dbReference type="AlphaFoldDB" id="A0A0A8Z6N9"/>